<dbReference type="GO" id="GO:0032259">
    <property type="term" value="P:methylation"/>
    <property type="evidence" value="ECO:0007669"/>
    <property type="project" value="UniProtKB-KW"/>
</dbReference>
<dbReference type="EMBL" id="CP032695">
    <property type="protein sequence ID" value="AYG62423.1"/>
    <property type="molecule type" value="Genomic_DNA"/>
</dbReference>
<dbReference type="OrthoDB" id="8366740at2"/>
<protein>
    <submittedName>
        <fullName evidence="2">Methyltransferase domain-containing protein</fullName>
    </submittedName>
</protein>
<keyword evidence="2" id="KW-0808">Transferase</keyword>
<evidence type="ECO:0000313" key="3">
    <source>
        <dbReference type="Proteomes" id="UP000282195"/>
    </source>
</evidence>
<dbReference type="GO" id="GO:0008757">
    <property type="term" value="F:S-adenosylmethionine-dependent methyltransferase activity"/>
    <property type="evidence" value="ECO:0007669"/>
    <property type="project" value="InterPro"/>
</dbReference>
<feature type="domain" description="Methyltransferase type 11" evidence="1">
    <location>
        <begin position="128"/>
        <end position="181"/>
    </location>
</feature>
<evidence type="ECO:0000259" key="1">
    <source>
        <dbReference type="Pfam" id="PF08241"/>
    </source>
</evidence>
<dbReference type="AlphaFoldDB" id="A0A387FVJ6"/>
<dbReference type="Gene3D" id="3.40.50.150">
    <property type="entry name" value="Vaccinia Virus protein VP39"/>
    <property type="match status" value="1"/>
</dbReference>
<dbReference type="RefSeq" id="WP_120707339.1">
    <property type="nucleotide sequence ID" value="NZ_CP032695.1"/>
</dbReference>
<dbReference type="Pfam" id="PF08241">
    <property type="entry name" value="Methyltransf_11"/>
    <property type="match status" value="1"/>
</dbReference>
<accession>A0A387FVJ6</accession>
<name>A0A387FVJ6_9HYPH</name>
<geneLocation type="plasmid" evidence="3">
    <name>prccge525c</name>
</geneLocation>
<evidence type="ECO:0000313" key="2">
    <source>
        <dbReference type="EMBL" id="AYG62423.1"/>
    </source>
</evidence>
<dbReference type="SUPFAM" id="SSF53335">
    <property type="entry name" value="S-adenosyl-L-methionine-dependent methyltransferases"/>
    <property type="match status" value="1"/>
</dbReference>
<keyword evidence="2" id="KW-0489">Methyltransferase</keyword>
<proteinExistence type="predicted"/>
<dbReference type="KEGG" id="rjg:CCGE525_26955"/>
<organism evidence="2 3">
    <name type="scientific">Rhizobium jaguaris</name>
    <dbReference type="NCBI Taxonomy" id="1312183"/>
    <lineage>
        <taxon>Bacteria</taxon>
        <taxon>Pseudomonadati</taxon>
        <taxon>Pseudomonadota</taxon>
        <taxon>Alphaproteobacteria</taxon>
        <taxon>Hyphomicrobiales</taxon>
        <taxon>Rhizobiaceae</taxon>
        <taxon>Rhizobium/Agrobacterium group</taxon>
        <taxon>Rhizobium</taxon>
    </lineage>
</organism>
<gene>
    <name evidence="2" type="ORF">CCGE525_26955</name>
</gene>
<keyword evidence="2" id="KW-0614">Plasmid</keyword>
<dbReference type="Proteomes" id="UP000282195">
    <property type="component" value="Plasmid pRCCGE525c"/>
</dbReference>
<keyword evidence="3" id="KW-1185">Reference proteome</keyword>
<dbReference type="InterPro" id="IPR029063">
    <property type="entry name" value="SAM-dependent_MTases_sf"/>
</dbReference>
<sequence length="422" mass="46336">MVHLPYTKIIDIADFSNPLLLPHLEDIARGEMLRFGLDKPEIVPDSKQWECAMMLRTLSDHGVLRPGAVLAGVGAGTEETTFAIAAKGCVVFPTDRYLETTPWSDVAPAGMMVRPNQFSQFDCPRGSIIPVHSDARVLSLPSNFFDGVYSAGSIEHFGSIEAVAAAAEEIGRILKPGGIAVLSTEFRLDGPVDKQWFSDDCILFTPALLQEHIIESSGLEVIGTPVYTTSQDTYDSRVVLIEFLQKAKSMTSLSDKKNAYPNLVLYHDGYLFCSVHLALRKPISAVSRQNTRSVVFENLVNEEAARAGAILTRQISEWTQAYSKRDSSSSSLAINEHSAHAALAEHANRYKIELAAQANRYEIELAAIRGSRSFRFTKPLRYATTIARRVPIVVATARLGLRGYRAIRGLVSGDKYRSGGTS</sequence>
<dbReference type="InterPro" id="IPR013216">
    <property type="entry name" value="Methyltransf_11"/>
</dbReference>
<reference evidence="2 3" key="1">
    <citation type="submission" date="2018-10" db="EMBL/GenBank/DDBJ databases">
        <title>Rhizobium etli, R. leguminosarum and a new Rhizobium genospecies from Phaseolus dumosus.</title>
        <authorList>
            <person name="Ramirez-Puebla S.T."/>
            <person name="Rogel-Hernandez M.A."/>
            <person name="Guerrero G."/>
            <person name="Ormeno-Orrillo E."/>
            <person name="Martinez-Romero J.C."/>
            <person name="Negrete-Yankelevich S."/>
            <person name="Martinez-Romero E."/>
        </authorList>
    </citation>
    <scope>NUCLEOTIDE SEQUENCE [LARGE SCALE GENOMIC DNA]</scope>
    <source>
        <strain evidence="2 3">CCGE525</strain>
        <plasmid evidence="3">prccge525c</plasmid>
    </source>
</reference>